<proteinExistence type="predicted"/>
<dbReference type="GO" id="GO:0000160">
    <property type="term" value="P:phosphorelay signal transduction system"/>
    <property type="evidence" value="ECO:0007669"/>
    <property type="project" value="UniProtKB-KW"/>
</dbReference>
<evidence type="ECO:0000313" key="7">
    <source>
        <dbReference type="EMBL" id="AFG36361.1"/>
    </source>
</evidence>
<keyword evidence="8" id="KW-1185">Reference proteome</keyword>
<dbReference type="GO" id="GO:0004673">
    <property type="term" value="F:protein histidine kinase activity"/>
    <property type="evidence" value="ECO:0007669"/>
    <property type="project" value="UniProtKB-EC"/>
</dbReference>
<organism evidence="7 8">
    <name type="scientific">Spirochaeta africana (strain ATCC 700263 / DSM 8902 / Z-7692)</name>
    <dbReference type="NCBI Taxonomy" id="889378"/>
    <lineage>
        <taxon>Bacteria</taxon>
        <taxon>Pseudomonadati</taxon>
        <taxon>Spirochaetota</taxon>
        <taxon>Spirochaetia</taxon>
        <taxon>Spirochaetales</taxon>
        <taxon>Spirochaetaceae</taxon>
        <taxon>Spirochaeta</taxon>
    </lineage>
</organism>
<keyword evidence="5" id="KW-0902">Two-component regulatory system</keyword>
<dbReference type="InterPro" id="IPR050736">
    <property type="entry name" value="Sensor_HK_Regulatory"/>
</dbReference>
<evidence type="ECO:0000256" key="5">
    <source>
        <dbReference type="ARBA" id="ARBA00023012"/>
    </source>
</evidence>
<dbReference type="SUPFAM" id="SSF55874">
    <property type="entry name" value="ATPase domain of HSP90 chaperone/DNA topoisomerase II/histidine kinase"/>
    <property type="match status" value="1"/>
</dbReference>
<dbReference type="RefSeq" id="WP_014454359.1">
    <property type="nucleotide sequence ID" value="NC_017098.1"/>
</dbReference>
<dbReference type="InterPro" id="IPR003594">
    <property type="entry name" value="HATPase_dom"/>
</dbReference>
<dbReference type="KEGG" id="sfc:Spiaf_0253"/>
<keyword evidence="3" id="KW-0808">Transferase</keyword>
<dbReference type="PATRIC" id="fig|889378.3.peg.256"/>
<reference evidence="8" key="1">
    <citation type="journal article" date="2013" name="Stand. Genomic Sci.">
        <title>Complete genome sequence of the halophilic bacterium Spirochaeta africana type strain (Z-7692(T)) from the alkaline Lake Magadi in the East African Rift.</title>
        <authorList>
            <person name="Liolos K."/>
            <person name="Abt B."/>
            <person name="Scheuner C."/>
            <person name="Teshima H."/>
            <person name="Held B."/>
            <person name="Lapidus A."/>
            <person name="Nolan M."/>
            <person name="Lucas S."/>
            <person name="Deshpande S."/>
            <person name="Cheng J.F."/>
            <person name="Tapia R."/>
            <person name="Goodwin L.A."/>
            <person name="Pitluck S."/>
            <person name="Pagani I."/>
            <person name="Ivanova N."/>
            <person name="Mavromatis K."/>
            <person name="Mikhailova N."/>
            <person name="Huntemann M."/>
            <person name="Pati A."/>
            <person name="Chen A."/>
            <person name="Palaniappan K."/>
            <person name="Land M."/>
            <person name="Rohde M."/>
            <person name="Tindall B.J."/>
            <person name="Detter J.C."/>
            <person name="Goker M."/>
            <person name="Bristow J."/>
            <person name="Eisen J.A."/>
            <person name="Markowitz V."/>
            <person name="Hugenholtz P."/>
            <person name="Woyke T."/>
            <person name="Klenk H.P."/>
            <person name="Kyrpides N.C."/>
        </authorList>
    </citation>
    <scope>NUCLEOTIDE SEQUENCE</scope>
    <source>
        <strain evidence="8">ATCC 700263 / DSM 8902 / Z-7692</strain>
    </source>
</reference>
<evidence type="ECO:0000256" key="1">
    <source>
        <dbReference type="ARBA" id="ARBA00000085"/>
    </source>
</evidence>
<gene>
    <name evidence="7" type="ordered locus">Spiaf_0253</name>
</gene>
<dbReference type="AlphaFoldDB" id="H9UFR8"/>
<feature type="domain" description="Histidine kinase" evidence="6">
    <location>
        <begin position="193"/>
        <end position="298"/>
    </location>
</feature>
<evidence type="ECO:0000256" key="4">
    <source>
        <dbReference type="ARBA" id="ARBA00022777"/>
    </source>
</evidence>
<evidence type="ECO:0000259" key="6">
    <source>
        <dbReference type="PROSITE" id="PS50109"/>
    </source>
</evidence>
<dbReference type="EMBL" id="CP003282">
    <property type="protein sequence ID" value="AFG36361.1"/>
    <property type="molecule type" value="Genomic_DNA"/>
</dbReference>
<sequence length="298" mass="33412">MEITQDIRITFEQESLIDMHSIMNTLNLLSLELHMISRNAGGSAAIEHVLHELYRIGGALRDRERAHHEAGRINEFIHSVREAVTQARMQINSRSEAAADMEDSALNIESIFTIMRVRAREIVARADDPYGWVDHHITELRHNFEVFFDAIQRNSKGAYRISTSADQRQQGDYLIELDISSPDGESIAMPAVFQDVTRDLIANARKYTAPGGRISTVLHDDSSRLLLRVQDSGIGIPTEEIERVVIFGERGSNVADRPTRGGGFGLTKAYFVTRQCGGRMWIDSQPGSGTAIEIRLPR</sequence>
<dbReference type="PANTHER" id="PTHR43711:SF1">
    <property type="entry name" value="HISTIDINE KINASE 1"/>
    <property type="match status" value="1"/>
</dbReference>
<dbReference type="InterPro" id="IPR036890">
    <property type="entry name" value="HATPase_C_sf"/>
</dbReference>
<keyword evidence="4 7" id="KW-0418">Kinase</keyword>
<evidence type="ECO:0000256" key="3">
    <source>
        <dbReference type="ARBA" id="ARBA00022679"/>
    </source>
</evidence>
<dbReference type="Pfam" id="PF02518">
    <property type="entry name" value="HATPase_c"/>
    <property type="match status" value="1"/>
</dbReference>
<evidence type="ECO:0000256" key="2">
    <source>
        <dbReference type="ARBA" id="ARBA00012438"/>
    </source>
</evidence>
<dbReference type="InterPro" id="IPR004358">
    <property type="entry name" value="Sig_transdc_His_kin-like_C"/>
</dbReference>
<dbReference type="SMART" id="SM00387">
    <property type="entry name" value="HATPase_c"/>
    <property type="match status" value="1"/>
</dbReference>
<name>H9UFR8_SPIAZ</name>
<dbReference type="Gene3D" id="3.30.565.10">
    <property type="entry name" value="Histidine kinase-like ATPase, C-terminal domain"/>
    <property type="match status" value="1"/>
</dbReference>
<dbReference type="HOGENOM" id="CLU_936606_0_0_12"/>
<dbReference type="PANTHER" id="PTHR43711">
    <property type="entry name" value="TWO-COMPONENT HISTIDINE KINASE"/>
    <property type="match status" value="1"/>
</dbReference>
<dbReference type="PROSITE" id="PS50109">
    <property type="entry name" value="HIS_KIN"/>
    <property type="match status" value="1"/>
</dbReference>
<dbReference type="EC" id="2.7.13.3" evidence="2"/>
<accession>H9UFR8</accession>
<protein>
    <recommendedName>
        <fullName evidence="2">histidine kinase</fullName>
        <ecNumber evidence="2">2.7.13.3</ecNumber>
    </recommendedName>
</protein>
<evidence type="ECO:0000313" key="8">
    <source>
        <dbReference type="Proteomes" id="UP000007383"/>
    </source>
</evidence>
<dbReference type="eggNOG" id="COG2205">
    <property type="taxonomic scope" value="Bacteria"/>
</dbReference>
<dbReference type="PRINTS" id="PR00344">
    <property type="entry name" value="BCTRLSENSOR"/>
</dbReference>
<dbReference type="InterPro" id="IPR005467">
    <property type="entry name" value="His_kinase_dom"/>
</dbReference>
<comment type="catalytic activity">
    <reaction evidence="1">
        <text>ATP + protein L-histidine = ADP + protein N-phospho-L-histidine.</text>
        <dbReference type="EC" id="2.7.13.3"/>
    </reaction>
</comment>
<dbReference type="Proteomes" id="UP000007383">
    <property type="component" value="Chromosome"/>
</dbReference>
<dbReference type="STRING" id="889378.Spiaf_0253"/>